<dbReference type="PANTHER" id="PTHR33295:SF7">
    <property type="entry name" value="ATPASE"/>
    <property type="match status" value="1"/>
</dbReference>
<evidence type="ECO:0000313" key="3">
    <source>
        <dbReference type="EMBL" id="EFI70795.1"/>
    </source>
</evidence>
<keyword evidence="4" id="KW-1185">Reference proteome</keyword>
<dbReference type="AlphaFoldDB" id="D8E0K6"/>
<proteinExistence type="predicted"/>
<dbReference type="InterPro" id="IPR025420">
    <property type="entry name" value="DUF4143"/>
</dbReference>
<reference evidence="3 4" key="1">
    <citation type="journal article" date="2010" name="Microb. Ecol.">
        <title>Comparative genome analysis of Prevotella ruminicola and Prevotella bryantii: insights into their environmental niche.</title>
        <authorList>
            <consortium name="North American Consortium for Rumen Bacteria"/>
            <person name="Purushe J."/>
            <person name="Fouts D.E."/>
            <person name="Morrison M."/>
            <person name="White B.A."/>
            <person name="Mackie R.I."/>
            <person name="Coutinho P.M."/>
            <person name="Henrissat B."/>
            <person name="Nelson K.E."/>
        </authorList>
    </citation>
    <scope>NUCLEOTIDE SEQUENCE [LARGE SCALE GENOMIC DNA]</scope>
    <source>
        <strain evidence="3 4">B14</strain>
    </source>
</reference>
<protein>
    <submittedName>
        <fullName evidence="3">ATPase</fullName>
    </submittedName>
</protein>
<dbReference type="InterPro" id="IPR041682">
    <property type="entry name" value="AAA_14"/>
</dbReference>
<organism evidence="3 4">
    <name type="scientific">Segatella baroniae B14</name>
    <dbReference type="NCBI Taxonomy" id="752555"/>
    <lineage>
        <taxon>Bacteria</taxon>
        <taxon>Pseudomonadati</taxon>
        <taxon>Bacteroidota</taxon>
        <taxon>Bacteroidia</taxon>
        <taxon>Bacteroidales</taxon>
        <taxon>Prevotellaceae</taxon>
        <taxon>Segatella</taxon>
    </lineage>
</organism>
<comment type="caution">
    <text evidence="3">The sequence shown here is derived from an EMBL/GenBank/DDBJ whole genome shotgun (WGS) entry which is preliminary data.</text>
</comment>
<evidence type="ECO:0000259" key="1">
    <source>
        <dbReference type="Pfam" id="PF13173"/>
    </source>
</evidence>
<feature type="domain" description="DUF4143" evidence="2">
    <location>
        <begin position="227"/>
        <end position="390"/>
    </location>
</feature>
<name>D8E0K6_9BACT</name>
<gene>
    <name evidence="3" type="ORF">PBR_0831</name>
</gene>
<sequence>MSKSVIVMERIVLKQLIEWKNSADRKPLILNGARQVGKTWLLQELARKEYKKQAYIVCRKNELVRQVFAQDFDVERILRALCAITGVDITPGDTLIILDEVQDIPEAIEALKYFREEAPQYHIAVAGSLLGISLHEGVSYPVGKVDEINVYPMNFREFLLAKGEDEMCKLLDAKDYQTTNLIHEKYVDLLRQYYYVGGMPEAVKKYIDTAGLQEVRKIQENILVGYEKDFSKHAPKDLVPRIRQVWKSMPSQLFKENKKFIYGVIKKGARAKEYELAIQWLVDAGLVYKVSRCTKPASPLGIYEDVSVFKLYMVDVGLLGAMVKADPATILIKNNKFTEYKGGMTEQYVLQQFKSEGVAPIFYFSADDSRLEMDFLIEAKGNIVPIEVKAEENVKANSLMNFLQRHPDITGRRYSMLPYIRQEQLLCMPLYMV</sequence>
<feature type="domain" description="AAA" evidence="1">
    <location>
        <begin position="25"/>
        <end position="159"/>
    </location>
</feature>
<dbReference type="Proteomes" id="UP000004524">
    <property type="component" value="Unassembled WGS sequence"/>
</dbReference>
<dbReference type="InterPro" id="IPR027417">
    <property type="entry name" value="P-loop_NTPase"/>
</dbReference>
<dbReference type="EMBL" id="ADWO01000096">
    <property type="protein sequence ID" value="EFI70795.1"/>
    <property type="molecule type" value="Genomic_DNA"/>
</dbReference>
<dbReference type="STRING" id="77095.SAMN05216455_103157"/>
<evidence type="ECO:0000259" key="2">
    <source>
        <dbReference type="Pfam" id="PF13635"/>
    </source>
</evidence>
<dbReference type="PANTHER" id="PTHR33295">
    <property type="entry name" value="ATPASE"/>
    <property type="match status" value="1"/>
</dbReference>
<evidence type="ECO:0000313" key="4">
    <source>
        <dbReference type="Proteomes" id="UP000004524"/>
    </source>
</evidence>
<dbReference type="SUPFAM" id="SSF52540">
    <property type="entry name" value="P-loop containing nucleoside triphosphate hydrolases"/>
    <property type="match status" value="1"/>
</dbReference>
<dbReference type="Pfam" id="PF13173">
    <property type="entry name" value="AAA_14"/>
    <property type="match status" value="1"/>
</dbReference>
<dbReference type="Pfam" id="PF13635">
    <property type="entry name" value="DUF4143"/>
    <property type="match status" value="1"/>
</dbReference>
<accession>D8E0K6</accession>